<keyword evidence="6" id="KW-1185">Reference proteome</keyword>
<dbReference type="InterPro" id="IPR001496">
    <property type="entry name" value="SOCS_box"/>
</dbReference>
<keyword evidence="2 3" id="KW-0040">ANK repeat</keyword>
<dbReference type="Gene3D" id="1.10.750.20">
    <property type="entry name" value="SOCS box"/>
    <property type="match status" value="1"/>
</dbReference>
<evidence type="ECO:0000259" key="4">
    <source>
        <dbReference type="PROSITE" id="PS50225"/>
    </source>
</evidence>
<dbReference type="PANTHER" id="PTHR23206:SF7">
    <property type="entry name" value="PROTEIN KINASE DOMAIN-CONTAINING PROTEIN"/>
    <property type="match status" value="1"/>
</dbReference>
<dbReference type="Proteomes" id="UP001634394">
    <property type="component" value="Unassembled WGS sequence"/>
</dbReference>
<dbReference type="SMART" id="SM00969">
    <property type="entry name" value="SOCS_box"/>
    <property type="match status" value="1"/>
</dbReference>
<keyword evidence="1" id="KW-0677">Repeat</keyword>
<dbReference type="AlphaFoldDB" id="A0ABD3UQB9"/>
<feature type="repeat" description="ANK" evidence="3">
    <location>
        <begin position="506"/>
        <end position="538"/>
    </location>
</feature>
<dbReference type="PANTHER" id="PTHR23206">
    <property type="entry name" value="MASK PROTEIN"/>
    <property type="match status" value="1"/>
</dbReference>
<dbReference type="SUPFAM" id="SSF140860">
    <property type="entry name" value="Pseudo ankyrin repeat-like"/>
    <property type="match status" value="1"/>
</dbReference>
<dbReference type="SUPFAM" id="SSF48403">
    <property type="entry name" value="Ankyrin repeat"/>
    <property type="match status" value="2"/>
</dbReference>
<dbReference type="PROSITE" id="PS50225">
    <property type="entry name" value="SOCS"/>
    <property type="match status" value="1"/>
</dbReference>
<dbReference type="PROSITE" id="PS50297">
    <property type="entry name" value="ANK_REP_REGION"/>
    <property type="match status" value="6"/>
</dbReference>
<dbReference type="Pfam" id="PF12796">
    <property type="entry name" value="Ank_2"/>
    <property type="match status" value="3"/>
</dbReference>
<feature type="repeat" description="ANK" evidence="3">
    <location>
        <begin position="381"/>
        <end position="413"/>
    </location>
</feature>
<comment type="caution">
    <text evidence="5">The sequence shown here is derived from an EMBL/GenBank/DDBJ whole genome shotgun (WGS) entry which is preliminary data.</text>
</comment>
<evidence type="ECO:0000256" key="2">
    <source>
        <dbReference type="ARBA" id="ARBA00023043"/>
    </source>
</evidence>
<sequence>MTSKTSKSDKILRINRVLMTNKTTKSDKILRINSILMTKKTTKSDKILRINRVLMTNKTTKSDKILRINWVLMTNKTTKSDKILRINRVLMTDKTTKSDKILRINWVLMTNKTTKSDKILRINRVLMTNKTTKSDKILRINSILMTNKTTKSDKILRINSILMTNKTTKSDKILRINRVLMTNKTTKSDKILRINSILMTNKTTKSDKILRINWVLMTNKTTKSDKILRINSILMTNKTTKSDKILRINRVLMTNKTTKSDKILRINWVLMTDKTTKTDKILRISWVLMTNKTTKSDKILRINRVLMTDKTTKSYKILRINRVLMTDKTTKSDKILRINRTSKVKVCFKRLLAAISQNDIEETEKLMKNVNRNDLVEDMLHSRTLLHHAVSKQSVEMVRLLLVSGASPSDFSFENYLLLDPLSTFDGSRHKPSKLLDHTITPIVWATYLGAREIVELLIDYGADVDGSAKVDSQTPLCVACIYNLQDIVRLLVEKGANIDKPSYHYHERPLSIAVMQRNFGLVKLLVELGAEIEESDVCSAVSKNDIETVVYFLENGYKFDKTEYNDRPQHVACKKGYLNVLKILCGYKCDLNVVNKVGRSPLLLAVKEQHNHCVEYLIQQGADLTKVDNIGKSVLYYGIKRGKIDLIKRAIAAGSDVNVPKPPYTPPIMMEETLRSPVIVDLLVKAGANVNVCDILNDSPLLVAARIGAELSVFISLVQAGPDMCHTNYQHENVLMKLFGESNIPWHRKQMLLDFLLNTGLSVHCSDSFGIPLLHKARCPASVEYLLDHGADVNTTDIHSGQNALFRAGADRNVAVVNILLKYGVDINLVDKTGRTPLFEAVIHGSPECVKLLIQSGADPCASVPVGSCLILNLTEVAVILRLPDKVCRLLQLGGACTRDNTLSQLIDENDRVDIMLLSQVTHFRNLSDGKPSFPKAVTLTSWFDRYKGPYTLSQMCRILIRRLLPQGTSSVDTLPLPPVLRDYIKFEIL</sequence>
<protein>
    <recommendedName>
        <fullName evidence="4">SOCS box domain-containing protein</fullName>
    </recommendedName>
</protein>
<evidence type="ECO:0000256" key="3">
    <source>
        <dbReference type="PROSITE-ProRule" id="PRU00023"/>
    </source>
</evidence>
<feature type="repeat" description="ANK" evidence="3">
    <location>
        <begin position="834"/>
        <end position="860"/>
    </location>
</feature>
<dbReference type="PROSITE" id="PS50088">
    <property type="entry name" value="ANK_REPEAT"/>
    <property type="match status" value="7"/>
</dbReference>
<evidence type="ECO:0000313" key="6">
    <source>
        <dbReference type="Proteomes" id="UP001634394"/>
    </source>
</evidence>
<dbReference type="InterPro" id="IPR036770">
    <property type="entry name" value="Ankyrin_rpt-contain_sf"/>
</dbReference>
<dbReference type="SMART" id="SM00248">
    <property type="entry name" value="ANK"/>
    <property type="match status" value="11"/>
</dbReference>
<reference evidence="5 6" key="1">
    <citation type="submission" date="2024-11" db="EMBL/GenBank/DDBJ databases">
        <title>Chromosome-level genome assembly of the freshwater bivalve Anodonta woodiana.</title>
        <authorList>
            <person name="Chen X."/>
        </authorList>
    </citation>
    <scope>NUCLEOTIDE SEQUENCE [LARGE SCALE GENOMIC DNA]</scope>
    <source>
        <strain evidence="5">MN2024</strain>
        <tissue evidence="5">Gills</tissue>
    </source>
</reference>
<name>A0ABD3UQB9_SINWO</name>
<dbReference type="SUPFAM" id="SSF158235">
    <property type="entry name" value="SOCS box-like"/>
    <property type="match status" value="1"/>
</dbReference>
<proteinExistence type="predicted"/>
<accession>A0ABD3UQB9</accession>
<dbReference type="Pfam" id="PF07525">
    <property type="entry name" value="SOCS_box"/>
    <property type="match status" value="1"/>
</dbReference>
<evidence type="ECO:0000256" key="1">
    <source>
        <dbReference type="ARBA" id="ARBA00022737"/>
    </source>
</evidence>
<organism evidence="5 6">
    <name type="scientific">Sinanodonta woodiana</name>
    <name type="common">Chinese pond mussel</name>
    <name type="synonym">Anodonta woodiana</name>
    <dbReference type="NCBI Taxonomy" id="1069815"/>
    <lineage>
        <taxon>Eukaryota</taxon>
        <taxon>Metazoa</taxon>
        <taxon>Spiralia</taxon>
        <taxon>Lophotrochozoa</taxon>
        <taxon>Mollusca</taxon>
        <taxon>Bivalvia</taxon>
        <taxon>Autobranchia</taxon>
        <taxon>Heteroconchia</taxon>
        <taxon>Palaeoheterodonta</taxon>
        <taxon>Unionida</taxon>
        <taxon>Unionoidea</taxon>
        <taxon>Unionidae</taxon>
        <taxon>Unioninae</taxon>
        <taxon>Sinanodonta</taxon>
    </lineage>
</organism>
<dbReference type="CDD" id="cd03716">
    <property type="entry name" value="SOCS_ASB_like"/>
    <property type="match status" value="1"/>
</dbReference>
<dbReference type="InterPro" id="IPR051631">
    <property type="entry name" value="Ankyrin-KH/SAM_domain"/>
</dbReference>
<gene>
    <name evidence="5" type="ORF">ACJMK2_015436</name>
</gene>
<feature type="domain" description="SOCS box" evidence="4">
    <location>
        <begin position="940"/>
        <end position="991"/>
    </location>
</feature>
<feature type="repeat" description="ANK" evidence="3">
    <location>
        <begin position="801"/>
        <end position="833"/>
    </location>
</feature>
<dbReference type="Gene3D" id="1.25.40.20">
    <property type="entry name" value="Ankyrin repeat-containing domain"/>
    <property type="match status" value="4"/>
</dbReference>
<dbReference type="Pfam" id="PF00023">
    <property type="entry name" value="Ank"/>
    <property type="match status" value="1"/>
</dbReference>
<evidence type="ECO:0000313" key="5">
    <source>
        <dbReference type="EMBL" id="KAL3851709.1"/>
    </source>
</evidence>
<dbReference type="InterPro" id="IPR002110">
    <property type="entry name" value="Ankyrin_rpt"/>
</dbReference>
<feature type="repeat" description="ANK" evidence="3">
    <location>
        <begin position="438"/>
        <end position="470"/>
    </location>
</feature>
<feature type="repeat" description="ANK" evidence="3">
    <location>
        <begin position="472"/>
        <end position="504"/>
    </location>
</feature>
<dbReference type="InterPro" id="IPR036036">
    <property type="entry name" value="SOCS_box-like_dom_sf"/>
</dbReference>
<feature type="repeat" description="ANK" evidence="3">
    <location>
        <begin position="598"/>
        <end position="630"/>
    </location>
</feature>
<dbReference type="EMBL" id="JBJQND010000015">
    <property type="protein sequence ID" value="KAL3851709.1"/>
    <property type="molecule type" value="Genomic_DNA"/>
</dbReference>